<dbReference type="NCBIfam" id="TIGR01845">
    <property type="entry name" value="outer_NodT"/>
    <property type="match status" value="1"/>
</dbReference>
<evidence type="ECO:0000256" key="2">
    <source>
        <dbReference type="RuleBase" id="RU362097"/>
    </source>
</evidence>
<sequence>MSREAGTRKSFRDAAKLREWRVKQRLRTPFARRHPVLAVAAHVVTGVSVLVLSGCAVGPDFVSPPPPSVDRFTPEPVKSAGSQQVVVVDEIPARWWEVFHNKNLNALIEAAIEQNASLQAAQAAIRIAYYQAEAQKGGFLPQLTATSGDTYQFANYVQTFQGAGPTNPYGLFQKVLSVSYTPDIWGQNLRAVESLEAQTDQQRYQLEAAYLTLTSNVASAATQEAALRGQLAATREVINEAHNMLSILRKQYAIGAVAQADVLVQEAALAQMEQLLPPLEKALALQRDLLTALAGQYSTAAVPETFNLRTLALPDALPLTLPSAFVRQRPDVRAAEANMHSLSAQIGVAIAARLPNVTLSSNAGVGAFNFAKLFSPFPPPGSGFWVGASNVAAPIFDGFTLLNKQRSAEAALTQAEALYRQAVITAFQNVADALRALQADAKAVRAAIHSETVARKSFEIVKKQFLMKEGSSVNMLQVLNAEQTWLQASSTRMQAEGTRLTDVVGLFMALGGGWKDENLKRLSPTLGPVRPTLPEVAHIDGPVNPDWFPTGIEFGKSLWASDAIPPPPPPLLPPMAAPVVTAPGPAVAPPVAAPPPATGWFPKFLE</sequence>
<keyword evidence="3" id="KW-1133">Transmembrane helix</keyword>
<dbReference type="STRING" id="655015.B1812_13840"/>
<dbReference type="EMBL" id="CP019948">
    <property type="protein sequence ID" value="ARN81985.1"/>
    <property type="molecule type" value="Genomic_DNA"/>
</dbReference>
<keyword evidence="2" id="KW-0564">Palmitate</keyword>
<keyword evidence="2" id="KW-1134">Transmembrane beta strand</keyword>
<dbReference type="Gene3D" id="1.20.1600.10">
    <property type="entry name" value="Outer membrane efflux proteins (OEP)"/>
    <property type="match status" value="1"/>
</dbReference>
<evidence type="ECO:0000256" key="1">
    <source>
        <dbReference type="ARBA" id="ARBA00007613"/>
    </source>
</evidence>
<keyword evidence="5" id="KW-1185">Reference proteome</keyword>
<accession>A0A1W6MWP6</accession>
<dbReference type="InterPro" id="IPR003423">
    <property type="entry name" value="OMP_efflux"/>
</dbReference>
<evidence type="ECO:0000256" key="3">
    <source>
        <dbReference type="SAM" id="Phobius"/>
    </source>
</evidence>
<dbReference type="KEGG" id="mbry:B1812_13840"/>
<dbReference type="InterPro" id="IPR010131">
    <property type="entry name" value="MdtP/NodT-like"/>
</dbReference>
<dbReference type="AlphaFoldDB" id="A0A1W6MWP6"/>
<dbReference type="Pfam" id="PF02321">
    <property type="entry name" value="OEP"/>
    <property type="match status" value="2"/>
</dbReference>
<comment type="subcellular location">
    <subcellularLocation>
        <location evidence="2">Cell membrane</location>
        <topology evidence="2">Lipid-anchor</topology>
    </subcellularLocation>
</comment>
<dbReference type="SUPFAM" id="SSF56954">
    <property type="entry name" value="Outer membrane efflux proteins (OEP)"/>
    <property type="match status" value="1"/>
</dbReference>
<comment type="similarity">
    <text evidence="1 2">Belongs to the outer membrane factor (OMF) (TC 1.B.17) family.</text>
</comment>
<dbReference type="GO" id="GO:0005886">
    <property type="term" value="C:plasma membrane"/>
    <property type="evidence" value="ECO:0007669"/>
    <property type="project" value="UniProtKB-SubCell"/>
</dbReference>
<evidence type="ECO:0000313" key="5">
    <source>
        <dbReference type="Proteomes" id="UP000193978"/>
    </source>
</evidence>
<protein>
    <recommendedName>
        <fullName evidence="6">Histidine kinase</fullName>
    </recommendedName>
</protein>
<reference evidence="4 5" key="1">
    <citation type="submission" date="2017-02" db="EMBL/GenBank/DDBJ databases">
        <authorList>
            <person name="Peterson S.W."/>
        </authorList>
    </citation>
    <scope>NUCLEOTIDE SEQUENCE [LARGE SCALE GENOMIC DNA]</scope>
    <source>
        <strain evidence="4 5">S285</strain>
    </source>
</reference>
<feature type="transmembrane region" description="Helical" evidence="3">
    <location>
        <begin position="36"/>
        <end position="59"/>
    </location>
</feature>
<evidence type="ECO:0000313" key="4">
    <source>
        <dbReference type="EMBL" id="ARN81985.1"/>
    </source>
</evidence>
<evidence type="ECO:0008006" key="6">
    <source>
        <dbReference type="Google" id="ProtNLM"/>
    </source>
</evidence>
<gene>
    <name evidence="4" type="ORF">B1812_13840</name>
</gene>
<organism evidence="4 5">
    <name type="scientific">Methylocystis bryophila</name>
    <dbReference type="NCBI Taxonomy" id="655015"/>
    <lineage>
        <taxon>Bacteria</taxon>
        <taxon>Pseudomonadati</taxon>
        <taxon>Pseudomonadota</taxon>
        <taxon>Alphaproteobacteria</taxon>
        <taxon>Hyphomicrobiales</taxon>
        <taxon>Methylocystaceae</taxon>
        <taxon>Methylocystis</taxon>
    </lineage>
</organism>
<keyword evidence="2 3" id="KW-0472">Membrane</keyword>
<dbReference type="PANTHER" id="PTHR30203:SF33">
    <property type="entry name" value="BLR4455 PROTEIN"/>
    <property type="match status" value="1"/>
</dbReference>
<dbReference type="PANTHER" id="PTHR30203">
    <property type="entry name" value="OUTER MEMBRANE CATION EFFLUX PROTEIN"/>
    <property type="match status" value="1"/>
</dbReference>
<dbReference type="GO" id="GO:0015562">
    <property type="term" value="F:efflux transmembrane transporter activity"/>
    <property type="evidence" value="ECO:0007669"/>
    <property type="project" value="InterPro"/>
</dbReference>
<keyword evidence="2 3" id="KW-0812">Transmembrane</keyword>
<proteinExistence type="inferred from homology"/>
<dbReference type="Proteomes" id="UP000193978">
    <property type="component" value="Chromosome"/>
</dbReference>
<dbReference type="Gene3D" id="2.20.200.10">
    <property type="entry name" value="Outer membrane efflux proteins (OEP)"/>
    <property type="match status" value="1"/>
</dbReference>
<keyword evidence="2" id="KW-0449">Lipoprotein</keyword>
<name>A0A1W6MWP6_9HYPH</name>